<organism evidence="1 2">
    <name type="scientific">Ancylostoma ceylanicum</name>
    <dbReference type="NCBI Taxonomy" id="53326"/>
    <lineage>
        <taxon>Eukaryota</taxon>
        <taxon>Metazoa</taxon>
        <taxon>Ecdysozoa</taxon>
        <taxon>Nematoda</taxon>
        <taxon>Chromadorea</taxon>
        <taxon>Rhabditida</taxon>
        <taxon>Rhabditina</taxon>
        <taxon>Rhabditomorpha</taxon>
        <taxon>Strongyloidea</taxon>
        <taxon>Ancylostomatidae</taxon>
        <taxon>Ancylostomatinae</taxon>
        <taxon>Ancylostoma</taxon>
    </lineage>
</organism>
<name>A0A016SYW3_9BILA</name>
<evidence type="ECO:0000313" key="1">
    <source>
        <dbReference type="EMBL" id="EYB95622.1"/>
    </source>
</evidence>
<accession>A0A016SYW3</accession>
<proteinExistence type="predicted"/>
<dbReference type="Proteomes" id="UP000024635">
    <property type="component" value="Unassembled WGS sequence"/>
</dbReference>
<evidence type="ECO:0000313" key="2">
    <source>
        <dbReference type="Proteomes" id="UP000024635"/>
    </source>
</evidence>
<dbReference type="EMBL" id="JARK01001493">
    <property type="protein sequence ID" value="EYB95622.1"/>
    <property type="molecule type" value="Genomic_DNA"/>
</dbReference>
<reference evidence="2" key="1">
    <citation type="journal article" date="2015" name="Nat. Genet.">
        <title>The genome and transcriptome of the zoonotic hookworm Ancylostoma ceylanicum identify infection-specific gene families.</title>
        <authorList>
            <person name="Schwarz E.M."/>
            <person name="Hu Y."/>
            <person name="Antoshechkin I."/>
            <person name="Miller M.M."/>
            <person name="Sternberg P.W."/>
            <person name="Aroian R.V."/>
        </authorList>
    </citation>
    <scope>NUCLEOTIDE SEQUENCE</scope>
    <source>
        <strain evidence="2">HY135</strain>
    </source>
</reference>
<comment type="caution">
    <text evidence="1">The sequence shown here is derived from an EMBL/GenBank/DDBJ whole genome shotgun (WGS) entry which is preliminary data.</text>
</comment>
<gene>
    <name evidence="1" type="primary">Acey_s0157.g3174</name>
    <name evidence="1" type="ORF">Y032_0157g3174</name>
</gene>
<sequence>MMRQNGLAMCLQLVESSPRPALQDLLAPTRARFHYACPCKFECEWGRVDAGGRGDTAPLCFIMTYTPAQ</sequence>
<keyword evidence="2" id="KW-1185">Reference proteome</keyword>
<protein>
    <submittedName>
        <fullName evidence="1">Uncharacterized protein</fullName>
    </submittedName>
</protein>
<dbReference type="AlphaFoldDB" id="A0A016SYW3"/>